<dbReference type="AlphaFoldDB" id="A0A0E3GLW6"/>
<protein>
    <recommendedName>
        <fullName evidence="2">Antibiotic biosynthesis protein</fullName>
    </recommendedName>
</protein>
<evidence type="ECO:0000313" key="1">
    <source>
        <dbReference type="EMBL" id="AKA59467.1"/>
    </source>
</evidence>
<reference evidence="1" key="1">
    <citation type="journal article" date="2015" name="Proc. Natl. Acad. Sci. U.S.A.">
        <title>Multiplexed metagenome mining using short DNA sequence tags facilitates targeted discovery of epoxyketone proteasome inhibitors.</title>
        <authorList>
            <person name="Owen J.G."/>
            <person name="Charlop-Powers Z."/>
            <person name="Smith A.G."/>
            <person name="Ternei M.A."/>
            <person name="Calle P.Y."/>
            <person name="Reddy B.V."/>
            <person name="Montiel D."/>
            <person name="Brady S.F."/>
        </authorList>
    </citation>
    <scope>NUCLEOTIDE SEQUENCE</scope>
</reference>
<organism evidence="1">
    <name type="scientific">uncultured bacterium AZ_40</name>
    <dbReference type="NCBI Taxonomy" id="1630016"/>
    <lineage>
        <taxon>Bacteria</taxon>
        <taxon>environmental samples</taxon>
    </lineage>
</organism>
<dbReference type="EMBL" id="KP830095">
    <property type="protein sequence ID" value="AKA59467.1"/>
    <property type="molecule type" value="Genomic_DNA"/>
</dbReference>
<accession>A0A0E3GLW6</accession>
<sequence>MTALDSQIVAEQRTNGSAVQTAATVDLPGQQRLGIDKDALARRVGLHLPAQLPYDRWQRVGRQLAVIADSSPWWLGDWLVYGEMQYADRYKQALAQTSLDYQTLRNYAWVARSFAMSRRRDKLSFQHHAELVSLPPEQQDYWLDCAERHKWSRNELRRQLRASRRGAEPAPSLLTIRVDVGHEREQRWREAAERTGCDFTAWVANTLDAAAEATLRGA</sequence>
<dbReference type="NCBIfam" id="NF038070">
    <property type="entry name" value="LmbU_fam_TF"/>
    <property type="match status" value="1"/>
</dbReference>
<evidence type="ECO:0008006" key="2">
    <source>
        <dbReference type="Google" id="ProtNLM"/>
    </source>
</evidence>
<dbReference type="InterPro" id="IPR049735">
    <property type="entry name" value="NovE/LmbU-like"/>
</dbReference>
<name>A0A0E3GLW6_9BACT</name>
<proteinExistence type="predicted"/>